<feature type="transmembrane region" description="Helical" evidence="2">
    <location>
        <begin position="52"/>
        <end position="69"/>
    </location>
</feature>
<feature type="transmembrane region" description="Helical" evidence="2">
    <location>
        <begin position="171"/>
        <end position="189"/>
    </location>
</feature>
<dbReference type="AlphaFoldDB" id="A0A9Q5HVP2"/>
<accession>A0A9Q5HVP2</accession>
<sequence length="296" mass="32727">MMTAIRIDKRAYALSAIESIATLQYYCLAAIAKKSSESCTIFARFPGALSTITQFFVVVLLIMRVYAFYQRKAWTLWVTIPLGTVAIGISAWSLAQVRTINLSFGPQNLFRACVPAELQTRVVFKASWFISGTFDTLIFVLTVYKTWSLCREHRQIGLQSKLSRLLMRDGAMYYGILAITNLVNVVFFLTDENTFFEQSAGSNSVLSHTLTSTLLSRLVLNLREAGAKPESDVTRFSTRLSIVPPEDIMLVPASTFSNSTATRSSDYTWSSSGGGTTVGSSIIKQKTPISIPETSV</sequence>
<dbReference type="Proteomes" id="UP000757232">
    <property type="component" value="Unassembled WGS sequence"/>
</dbReference>
<proteinExistence type="predicted"/>
<comment type="caution">
    <text evidence="3">The sequence shown here is derived from an EMBL/GenBank/DDBJ whole genome shotgun (WGS) entry which is preliminary data.</text>
</comment>
<keyword evidence="2" id="KW-1133">Transmembrane helix</keyword>
<keyword evidence="4" id="KW-1185">Reference proteome</keyword>
<feature type="compositionally biased region" description="Low complexity" evidence="1">
    <location>
        <begin position="262"/>
        <end position="271"/>
    </location>
</feature>
<evidence type="ECO:0000256" key="1">
    <source>
        <dbReference type="SAM" id="MobiDB-lite"/>
    </source>
</evidence>
<gene>
    <name evidence="3" type="ORF">A7U60_g6049</name>
</gene>
<protein>
    <submittedName>
        <fullName evidence="3">Uncharacterized protein</fullName>
    </submittedName>
</protein>
<feature type="transmembrane region" description="Helical" evidence="2">
    <location>
        <begin position="128"/>
        <end position="150"/>
    </location>
</feature>
<dbReference type="EMBL" id="LNZH02000198">
    <property type="protein sequence ID" value="OCB86876.1"/>
    <property type="molecule type" value="Genomic_DNA"/>
</dbReference>
<reference evidence="3" key="1">
    <citation type="submission" date="2016-06" db="EMBL/GenBank/DDBJ databases">
        <title>Draft Genome sequence of the fungus Inonotus baumii.</title>
        <authorList>
            <person name="Zhu H."/>
            <person name="Lin W."/>
        </authorList>
    </citation>
    <scope>NUCLEOTIDE SEQUENCE</scope>
    <source>
        <strain evidence="3">821</strain>
    </source>
</reference>
<evidence type="ECO:0000313" key="4">
    <source>
        <dbReference type="Proteomes" id="UP000757232"/>
    </source>
</evidence>
<feature type="region of interest" description="Disordered" evidence="1">
    <location>
        <begin position="260"/>
        <end position="280"/>
    </location>
</feature>
<organism evidence="3 4">
    <name type="scientific">Sanghuangporus baumii</name>
    <name type="common">Phellinus baumii</name>
    <dbReference type="NCBI Taxonomy" id="108892"/>
    <lineage>
        <taxon>Eukaryota</taxon>
        <taxon>Fungi</taxon>
        <taxon>Dikarya</taxon>
        <taxon>Basidiomycota</taxon>
        <taxon>Agaricomycotina</taxon>
        <taxon>Agaricomycetes</taxon>
        <taxon>Hymenochaetales</taxon>
        <taxon>Hymenochaetaceae</taxon>
        <taxon>Sanghuangporus</taxon>
    </lineage>
</organism>
<keyword evidence="2" id="KW-0812">Transmembrane</keyword>
<name>A0A9Q5HVP2_SANBA</name>
<dbReference type="OrthoDB" id="2686513at2759"/>
<evidence type="ECO:0000313" key="3">
    <source>
        <dbReference type="EMBL" id="OCB86876.1"/>
    </source>
</evidence>
<keyword evidence="2" id="KW-0472">Membrane</keyword>
<evidence type="ECO:0000256" key="2">
    <source>
        <dbReference type="SAM" id="Phobius"/>
    </source>
</evidence>
<feature type="transmembrane region" description="Helical" evidence="2">
    <location>
        <begin position="76"/>
        <end position="95"/>
    </location>
</feature>